<dbReference type="STRING" id="438753.AZC_2594"/>
<feature type="compositionally biased region" description="Pro residues" evidence="1">
    <location>
        <begin position="241"/>
        <end position="270"/>
    </location>
</feature>
<dbReference type="InterPro" id="IPR008984">
    <property type="entry name" value="SMAD_FHA_dom_sf"/>
</dbReference>
<evidence type="ECO:0000313" key="3">
    <source>
        <dbReference type="EMBL" id="BAF88592.1"/>
    </source>
</evidence>
<name>A8IB13_AZOC5</name>
<dbReference type="AlphaFoldDB" id="A8IB13"/>
<reference evidence="3 4" key="3">
    <citation type="journal article" date="2008" name="BMC Genomics">
        <title>The genome of the versatile nitrogen fixer Azorhizobium caulinodans ORS571.</title>
        <authorList>
            <person name="Lee KB."/>
            <person name="Backer P.D."/>
            <person name="Aono T."/>
            <person name="Liu CT."/>
            <person name="Suzuki S."/>
            <person name="Suzuki T."/>
            <person name="Kaneko T."/>
            <person name="Yamada M."/>
            <person name="Tabata S."/>
            <person name="Kupfer D.M."/>
            <person name="Najar F.Z."/>
            <person name="Wiley G.B."/>
            <person name="Roe B."/>
            <person name="Binnewies T.T."/>
            <person name="Ussery D.W."/>
            <person name="D'Haeze W."/>
            <person name="Herder J.D."/>
            <person name="Gevers D."/>
            <person name="Vereecke D."/>
            <person name="Holsters M."/>
            <person name="Oyaizu H."/>
        </authorList>
    </citation>
    <scope>NUCLEOTIDE SEQUENCE [LARGE SCALE GENOMIC DNA]</scope>
    <source>
        <strain evidence="4">ATCC 43989 / DSM 5975 / JCM 20966 / LMG 6465 / NBRC 14845 / NCIMB 13405 / ORS 571</strain>
    </source>
</reference>
<protein>
    <submittedName>
        <fullName evidence="3">Forkhead associated domain</fullName>
    </submittedName>
</protein>
<evidence type="ECO:0000259" key="2">
    <source>
        <dbReference type="PROSITE" id="PS50006"/>
    </source>
</evidence>
<reference evidence="3 4" key="5">
    <citation type="journal article" date="2010" name="Appl. Environ. Microbiol.">
        <title>phrR-like gene praR of Azorhizobium caulinodans ORS571 is essential for symbiosis with Sesbania rostrata and is involved in expression of reb genes.</title>
        <authorList>
            <person name="Akiba N."/>
            <person name="Aono T."/>
            <person name="Toyazaki H."/>
            <person name="Sato S."/>
            <person name="Oyaizu H."/>
        </authorList>
    </citation>
    <scope>NUCLEOTIDE SEQUENCE [LARGE SCALE GENOMIC DNA]</scope>
    <source>
        <strain evidence="4">ATCC 43989 / DSM 5975 / JCM 20966 / LMG 6465 / NBRC 14845 / NCIMB 13405 / ORS 571</strain>
    </source>
</reference>
<reference evidence="3 4" key="6">
    <citation type="journal article" date="2011" name="Appl. Environ. Microbiol.">
        <title>Involvement of the azorhizobial chromosome partition gene (parA) in the onset of bacteroid differentiation during Sesbania rostrata stem nodule development.</title>
        <authorList>
            <person name="Liu CT."/>
            <person name="Lee KB."/>
            <person name="Wang YS."/>
            <person name="Peng MH."/>
            <person name="Lee KT."/>
            <person name="Suzuki S."/>
            <person name="Suzuki T."/>
            <person name="Oyaizu H."/>
        </authorList>
    </citation>
    <scope>NUCLEOTIDE SEQUENCE [LARGE SCALE GENOMIC DNA]</scope>
    <source>
        <strain evidence="4">ATCC 43989 / DSM 5975 / JCM 20966 / LMG 6465 / NBRC 14845 / NCIMB 13405 / ORS 571</strain>
    </source>
</reference>
<proteinExistence type="predicted"/>
<dbReference type="CDD" id="cd00060">
    <property type="entry name" value="FHA"/>
    <property type="match status" value="1"/>
</dbReference>
<feature type="region of interest" description="Disordered" evidence="1">
    <location>
        <begin position="224"/>
        <end position="284"/>
    </location>
</feature>
<dbReference type="Pfam" id="PF00498">
    <property type="entry name" value="FHA"/>
    <property type="match status" value="1"/>
</dbReference>
<reference evidence="3 4" key="4">
    <citation type="journal article" date="2009" name="Appl. Environ. Microbiol.">
        <title>Comparative genome-wide transcriptional profiling of Azorhizobium caulinodans ORS571 grown under free-living and symbiotic conditions.</title>
        <authorList>
            <person name="Tsukada S."/>
            <person name="Aono T."/>
            <person name="Akiba N."/>
            <person name="Lee KB."/>
            <person name="Liu CT."/>
            <person name="Toyazaki H."/>
            <person name="Oyaizu H."/>
        </authorList>
    </citation>
    <scope>NUCLEOTIDE SEQUENCE [LARGE SCALE GENOMIC DNA]</scope>
    <source>
        <strain evidence="4">ATCC 43989 / DSM 5975 / JCM 20966 / LMG 6465 / NBRC 14845 / NCIMB 13405 / ORS 571</strain>
    </source>
</reference>
<evidence type="ECO:0000313" key="4">
    <source>
        <dbReference type="Proteomes" id="UP000000270"/>
    </source>
</evidence>
<feature type="region of interest" description="Disordered" evidence="1">
    <location>
        <begin position="346"/>
        <end position="391"/>
    </location>
</feature>
<dbReference type="Proteomes" id="UP000000270">
    <property type="component" value="Chromosome"/>
</dbReference>
<dbReference type="SMART" id="SM00240">
    <property type="entry name" value="FHA"/>
    <property type="match status" value="1"/>
</dbReference>
<dbReference type="Gene3D" id="2.60.200.20">
    <property type="match status" value="1"/>
</dbReference>
<dbReference type="PROSITE" id="PS50006">
    <property type="entry name" value="FHA_DOMAIN"/>
    <property type="match status" value="1"/>
</dbReference>
<accession>A8IB13</accession>
<dbReference type="KEGG" id="azc:AZC_2594"/>
<evidence type="ECO:0000256" key="1">
    <source>
        <dbReference type="SAM" id="MobiDB-lite"/>
    </source>
</evidence>
<feature type="domain" description="FHA" evidence="2">
    <location>
        <begin position="29"/>
        <end position="79"/>
    </location>
</feature>
<dbReference type="HOGENOM" id="CLU_705248_0_0_5"/>
<reference evidence="3 4" key="1">
    <citation type="journal article" date="2007" name="Appl. Environ. Microbiol.">
        <title>Rhizobial factors required for stem nodule maturation and maintenance in Sesbania rostrata-Azorhizobium caulinodans ORS571 symbiosis.</title>
        <authorList>
            <person name="Suzuki S."/>
            <person name="Aono T."/>
            <person name="Lee KB."/>
            <person name="Suzuki T."/>
            <person name="Liu CT."/>
            <person name="Miwa H."/>
            <person name="Wakao S."/>
            <person name="Iki T."/>
            <person name="Oyaizu H."/>
        </authorList>
    </citation>
    <scope>NUCLEOTIDE SEQUENCE [LARGE SCALE GENOMIC DNA]</scope>
    <source>
        <strain evidence="4">ATCC 43989 / DSM 5975 / JCM 20966 / LMG 6465 / NBRC 14845 / NCIMB 13405 / ORS 571</strain>
    </source>
</reference>
<dbReference type="eggNOG" id="COG1716">
    <property type="taxonomic scope" value="Bacteria"/>
</dbReference>
<organism evidence="3 4">
    <name type="scientific">Azorhizobium caulinodans (strain ATCC 43989 / DSM 5975 / JCM 20966 / LMG 6465 / NBRC 14845 / NCIMB 13405 / ORS 571)</name>
    <dbReference type="NCBI Taxonomy" id="438753"/>
    <lineage>
        <taxon>Bacteria</taxon>
        <taxon>Pseudomonadati</taxon>
        <taxon>Pseudomonadota</taxon>
        <taxon>Alphaproteobacteria</taxon>
        <taxon>Hyphomicrobiales</taxon>
        <taxon>Xanthobacteraceae</taxon>
        <taxon>Azorhizobium</taxon>
    </lineage>
</organism>
<keyword evidence="4" id="KW-1185">Reference proteome</keyword>
<sequence length="391" mass="41022">MSAVLHLKLMVPGAVPPDQRARSLSDGTLRIGRDADNDWVLEDQSRLISRHHCTITAQAGLFTIIDTSGNGVFINNAERALGRGNSAILSEGDLLHIGDLTLEVSVVARTDEADAFRAILPPLGMPADLGIGAPETPQPPPVPVYPPAVSSAPLLAPARRTVGFSPEVPPPPVPDFNTPLNTGWAPAHTPFGDLPQPEIKPHGTPPDHLPVEEEALPVIRMAPPQIPDDWYLDGTTSEAAAPPPARQPVVPPMAPPASPPALPSAPPPFPDLSAPAARPAPTPTADERLTLSLIEALSVIENAALPPGQTRMLAGPPEGVLERLLREDPEWVGLSLVSLSAGIADRLGPTQPPAAPAVPPGTRSAIIPDFPDLDLPERVPNPFRAPGDDQP</sequence>
<dbReference type="RefSeq" id="WP_012171118.1">
    <property type="nucleotide sequence ID" value="NC_009937.1"/>
</dbReference>
<gene>
    <name evidence="3" type="ordered locus">AZC_2594</name>
</gene>
<dbReference type="EMBL" id="AP009384">
    <property type="protein sequence ID" value="BAF88592.1"/>
    <property type="molecule type" value="Genomic_DNA"/>
</dbReference>
<dbReference type="InterPro" id="IPR000253">
    <property type="entry name" value="FHA_dom"/>
</dbReference>
<reference evidence="4" key="2">
    <citation type="submission" date="2007-04" db="EMBL/GenBank/DDBJ databases">
        <title>Complete genome sequence of the nitrogen-fixing bacterium Azorhizobium caulinodans ORS571.</title>
        <authorList>
            <person name="Lee K.B."/>
            <person name="Backer P.D."/>
            <person name="Aono T."/>
            <person name="Liu C.T."/>
            <person name="Suzuki S."/>
            <person name="Suzuki T."/>
            <person name="Kaneko T."/>
            <person name="Yamada M."/>
            <person name="Tabata S."/>
            <person name="Kupfer D.M."/>
            <person name="Najar F.Z."/>
            <person name="Wiley G.B."/>
            <person name="Roe B."/>
            <person name="Binnewies T."/>
            <person name="Ussery D."/>
            <person name="Vereecke D."/>
            <person name="Gevers D."/>
            <person name="Holsters M."/>
            <person name="Oyaizu H."/>
        </authorList>
    </citation>
    <scope>NUCLEOTIDE SEQUENCE [LARGE SCALE GENOMIC DNA]</scope>
    <source>
        <strain evidence="4">ATCC 43989 / DSM 5975 / JCM 20966 / LMG 6465 / NBRC 14845 / NCIMB 13405 / ORS 571</strain>
    </source>
</reference>
<dbReference type="SUPFAM" id="SSF49879">
    <property type="entry name" value="SMAD/FHA domain"/>
    <property type="match status" value="1"/>
</dbReference>
<feature type="compositionally biased region" description="Pro residues" evidence="1">
    <location>
        <begin position="350"/>
        <end position="359"/>
    </location>
</feature>